<dbReference type="OMA" id="QTCEHHK"/>
<dbReference type="FunFam" id="1.10.238.200:FF:000003">
    <property type="entry name" value="DCN1-like protein 3"/>
    <property type="match status" value="1"/>
</dbReference>
<dbReference type="AlphaFoldDB" id="A0A9Q0R8B2"/>
<feature type="region of interest" description="Disordered" evidence="3">
    <location>
        <begin position="52"/>
        <end position="84"/>
    </location>
</feature>
<dbReference type="PANTHER" id="PTHR12281:SF31">
    <property type="entry name" value="DCN1-LIKE PROTEIN 3"/>
    <property type="match status" value="1"/>
</dbReference>
<dbReference type="InterPro" id="IPR014764">
    <property type="entry name" value="DCN-prot"/>
</dbReference>
<feature type="compositionally biased region" description="Basic and acidic residues" evidence="3">
    <location>
        <begin position="56"/>
        <end position="75"/>
    </location>
</feature>
<dbReference type="InterPro" id="IPR005176">
    <property type="entry name" value="PONY_dom"/>
</dbReference>
<dbReference type="Pfam" id="PF03556">
    <property type="entry name" value="Cullin_binding"/>
    <property type="match status" value="1"/>
</dbReference>
<accession>A0A9Q0R8B2</accession>
<evidence type="ECO:0000259" key="4">
    <source>
        <dbReference type="PROSITE" id="PS51229"/>
    </source>
</evidence>
<comment type="function">
    <text evidence="2">Neddylation of cullins play an essential role in the regulation of SCF-type complexes activity.</text>
</comment>
<dbReference type="GO" id="GO:0045116">
    <property type="term" value="P:protein neddylation"/>
    <property type="evidence" value="ECO:0007669"/>
    <property type="project" value="TreeGrafter"/>
</dbReference>
<comment type="caution">
    <text evidence="5">The sequence shown here is derived from an EMBL/GenBank/DDBJ whole genome shotgun (WGS) entry which is preliminary data.</text>
</comment>
<dbReference type="SUPFAM" id="SSF46934">
    <property type="entry name" value="UBA-like"/>
    <property type="match status" value="1"/>
</dbReference>
<evidence type="ECO:0000256" key="2">
    <source>
        <dbReference type="RuleBase" id="RU410713"/>
    </source>
</evidence>
<dbReference type="GO" id="GO:0005886">
    <property type="term" value="C:plasma membrane"/>
    <property type="evidence" value="ECO:0007669"/>
    <property type="project" value="UniProtKB-ARBA"/>
</dbReference>
<dbReference type="PANTHER" id="PTHR12281">
    <property type="entry name" value="RP42 RELATED"/>
    <property type="match status" value="1"/>
</dbReference>
<dbReference type="Gene3D" id="1.10.238.10">
    <property type="entry name" value="EF-hand"/>
    <property type="match status" value="1"/>
</dbReference>
<dbReference type="Gene3D" id="1.10.238.200">
    <property type="entry name" value="Cullin, PONY binding domain"/>
    <property type="match status" value="1"/>
</dbReference>
<evidence type="ECO:0000256" key="1">
    <source>
        <dbReference type="ARBA" id="ARBA00022786"/>
    </source>
</evidence>
<reference evidence="5" key="1">
    <citation type="submission" date="2022-10" db="EMBL/GenBank/DDBJ databases">
        <title>Novel sulphate-reducing endosymbionts in the free-living metamonad Anaeramoeba.</title>
        <authorList>
            <person name="Jerlstrom-Hultqvist J."/>
            <person name="Cepicka I."/>
            <person name="Gallot-Lavallee L."/>
            <person name="Salas-Leiva D."/>
            <person name="Curtis B.A."/>
            <person name="Zahonova K."/>
            <person name="Pipaliya S."/>
            <person name="Dacks J."/>
            <person name="Roger A.J."/>
        </authorList>
    </citation>
    <scope>NUCLEOTIDE SEQUENCE</scope>
    <source>
        <strain evidence="5">BMAN</strain>
    </source>
</reference>
<organism evidence="5 6">
    <name type="scientific">Anaeramoeba ignava</name>
    <name type="common">Anaerobic marine amoeba</name>
    <dbReference type="NCBI Taxonomy" id="1746090"/>
    <lineage>
        <taxon>Eukaryota</taxon>
        <taxon>Metamonada</taxon>
        <taxon>Anaeramoebidae</taxon>
        <taxon>Anaeramoeba</taxon>
    </lineage>
</organism>
<dbReference type="EMBL" id="JAPDFW010000092">
    <property type="protein sequence ID" value="KAJ5070869.1"/>
    <property type="molecule type" value="Genomic_DNA"/>
</dbReference>
<dbReference type="OrthoDB" id="309581at2759"/>
<dbReference type="GO" id="GO:0031624">
    <property type="term" value="F:ubiquitin conjugating enzyme binding"/>
    <property type="evidence" value="ECO:0007669"/>
    <property type="project" value="TreeGrafter"/>
</dbReference>
<evidence type="ECO:0000256" key="3">
    <source>
        <dbReference type="SAM" id="MobiDB-lite"/>
    </source>
</evidence>
<dbReference type="GO" id="GO:0097602">
    <property type="term" value="F:cullin family protein binding"/>
    <property type="evidence" value="ECO:0007669"/>
    <property type="project" value="TreeGrafter"/>
</dbReference>
<keyword evidence="6" id="KW-1185">Reference proteome</keyword>
<dbReference type="InterPro" id="IPR009060">
    <property type="entry name" value="UBA-like_sf"/>
</dbReference>
<evidence type="ECO:0000313" key="5">
    <source>
        <dbReference type="EMBL" id="KAJ5070869.1"/>
    </source>
</evidence>
<dbReference type="GO" id="GO:0032182">
    <property type="term" value="F:ubiquitin-like protein binding"/>
    <property type="evidence" value="ECO:0007669"/>
    <property type="project" value="TreeGrafter"/>
</dbReference>
<name>A0A9Q0R8B2_ANAIG</name>
<keyword evidence="1" id="KW-0833">Ubl conjugation pathway</keyword>
<protein>
    <recommendedName>
        <fullName evidence="2">Defective in cullin neddylation protein</fullName>
    </recommendedName>
</protein>
<sequence>MNELDQKQRDQVRQFIILASVSVNQAITMLRNNNWDLEHSLDSYFESMTTQEIPLAEEKPIDQDETKQKPKEPEKKPKKQSPPSFQTLEKLFGQYKDKATNRILMAGVEQYLQDMDIDPMDVLSLIVSYFLNSKIMGEYSHEEFVNGWWKYQCDTIERMKAQIPEFQRKIKVESEFLNFYKFVFHFSKDSPDHKTIRSEIAIILWKLLMKDKFTLLNDWIDFLENEKKGQSPITFDTWELLYDFSKTVKPNLEDYDETAAWPVLIDEFVEYKREKSNN</sequence>
<gene>
    <name evidence="5" type="ORF">M0811_01850</name>
</gene>
<dbReference type="Proteomes" id="UP001149090">
    <property type="component" value="Unassembled WGS sequence"/>
</dbReference>
<dbReference type="GO" id="GO:0000151">
    <property type="term" value="C:ubiquitin ligase complex"/>
    <property type="evidence" value="ECO:0007669"/>
    <property type="project" value="TreeGrafter"/>
</dbReference>
<proteinExistence type="predicted"/>
<dbReference type="Gene3D" id="1.10.8.10">
    <property type="entry name" value="DNA helicase RuvA subunit, C-terminal domain"/>
    <property type="match status" value="1"/>
</dbReference>
<dbReference type="InterPro" id="IPR042460">
    <property type="entry name" value="DCN1-like_PONY"/>
</dbReference>
<feature type="domain" description="DCUN1" evidence="4">
    <location>
        <begin position="83"/>
        <end position="273"/>
    </location>
</feature>
<dbReference type="Pfam" id="PF14555">
    <property type="entry name" value="UBA_4"/>
    <property type="match status" value="1"/>
</dbReference>
<evidence type="ECO:0000313" key="6">
    <source>
        <dbReference type="Proteomes" id="UP001149090"/>
    </source>
</evidence>
<dbReference type="PROSITE" id="PS51229">
    <property type="entry name" value="DCUN1"/>
    <property type="match status" value="1"/>
</dbReference>